<dbReference type="AlphaFoldDB" id="A0A4D6HLW7"/>
<dbReference type="Proteomes" id="UP000296822">
    <property type="component" value="Chromosome"/>
</dbReference>
<evidence type="ECO:0000313" key="2">
    <source>
        <dbReference type="Proteomes" id="UP000296822"/>
    </source>
</evidence>
<evidence type="ECO:0000313" key="1">
    <source>
        <dbReference type="EMBL" id="QCC53727.1"/>
    </source>
</evidence>
<proteinExistence type="predicted"/>
<protein>
    <submittedName>
        <fullName evidence="1">Uncharacterized protein</fullName>
    </submittedName>
</protein>
<accession>A0A4D6HLW7</accession>
<dbReference type="KEGG" id="nbg:DV706_04040"/>
<name>A0A4D6HLW7_9EURY</name>
<sequence length="69" mass="7760">MILYLLQSAIHLTLDHGDARSTSRKIACIASRSGFGQLWRIQMRLREAGTRPSFDWTDHRALSAFAGAE</sequence>
<dbReference type="EMBL" id="CP031305">
    <property type="protein sequence ID" value="QCC53727.1"/>
    <property type="molecule type" value="Genomic_DNA"/>
</dbReference>
<reference evidence="1 2" key="1">
    <citation type="journal article" date="2019" name="Nat. Commun.">
        <title>A new type of DNA phosphorothioation-based antiviral system in archaea.</title>
        <authorList>
            <person name="Xiong L."/>
            <person name="Liu S."/>
            <person name="Chen S."/>
            <person name="Xiao Y."/>
            <person name="Zhu B."/>
            <person name="Gao Y."/>
            <person name="Zhang Y."/>
            <person name="Chen B."/>
            <person name="Luo J."/>
            <person name="Deng Z."/>
            <person name="Chen X."/>
            <person name="Wang L."/>
            <person name="Chen S."/>
        </authorList>
    </citation>
    <scope>NUCLEOTIDE SEQUENCE [LARGE SCALE GENOMIC DNA]</scope>
    <source>
        <strain evidence="1 2">JCM 10635</strain>
    </source>
</reference>
<organism evidence="1 2">
    <name type="scientific">Natronorubrum bangense</name>
    <dbReference type="NCBI Taxonomy" id="61858"/>
    <lineage>
        <taxon>Archaea</taxon>
        <taxon>Methanobacteriati</taxon>
        <taxon>Methanobacteriota</taxon>
        <taxon>Stenosarchaea group</taxon>
        <taxon>Halobacteria</taxon>
        <taxon>Halobacteriales</taxon>
        <taxon>Natrialbaceae</taxon>
        <taxon>Natronorubrum</taxon>
    </lineage>
</organism>
<gene>
    <name evidence="1" type="ORF">DV706_04040</name>
</gene>